<keyword evidence="1" id="KW-1133">Transmembrane helix</keyword>
<evidence type="ECO:0000313" key="3">
    <source>
        <dbReference type="EMBL" id="TSK87427.1"/>
    </source>
</evidence>
<proteinExistence type="predicted"/>
<dbReference type="EMBL" id="VCAZ01000022">
    <property type="protein sequence ID" value="TSK87427.1"/>
    <property type="molecule type" value="Genomic_DNA"/>
</dbReference>
<evidence type="ECO:0000256" key="1">
    <source>
        <dbReference type="SAM" id="Phobius"/>
    </source>
</evidence>
<keyword evidence="4" id="KW-1185">Reference proteome</keyword>
<dbReference type="Proteomes" id="UP000319801">
    <property type="component" value="Unassembled WGS sequence"/>
</dbReference>
<keyword evidence="1" id="KW-0472">Membrane</keyword>
<name>A0A556TVI8_BAGYA</name>
<organism evidence="3 4">
    <name type="scientific">Bagarius yarrelli</name>
    <name type="common">Goonch</name>
    <name type="synonym">Bagrus yarrelli</name>
    <dbReference type="NCBI Taxonomy" id="175774"/>
    <lineage>
        <taxon>Eukaryota</taxon>
        <taxon>Metazoa</taxon>
        <taxon>Chordata</taxon>
        <taxon>Craniata</taxon>
        <taxon>Vertebrata</taxon>
        <taxon>Euteleostomi</taxon>
        <taxon>Actinopterygii</taxon>
        <taxon>Neopterygii</taxon>
        <taxon>Teleostei</taxon>
        <taxon>Ostariophysi</taxon>
        <taxon>Siluriformes</taxon>
        <taxon>Sisoridae</taxon>
        <taxon>Sisorinae</taxon>
        <taxon>Bagarius</taxon>
    </lineage>
</organism>
<dbReference type="AlphaFoldDB" id="A0A556TVI8"/>
<keyword evidence="2" id="KW-0732">Signal</keyword>
<accession>A0A556TVI8</accession>
<dbReference type="OrthoDB" id="8824963at2759"/>
<reference evidence="3 4" key="1">
    <citation type="journal article" date="2019" name="Genome Biol. Evol.">
        <title>Whole-Genome Sequencing of the Giant Devil Catfish, Bagarius yarrelli.</title>
        <authorList>
            <person name="Jiang W."/>
            <person name="Lv Y."/>
            <person name="Cheng L."/>
            <person name="Yang K."/>
            <person name="Chao B."/>
            <person name="Wang X."/>
            <person name="Li Y."/>
            <person name="Pan X."/>
            <person name="You X."/>
            <person name="Zhang Y."/>
            <person name="Yang J."/>
            <person name="Li J."/>
            <person name="Zhang X."/>
            <person name="Liu S."/>
            <person name="Sun C."/>
            <person name="Yang J."/>
            <person name="Shi Q."/>
        </authorList>
    </citation>
    <scope>NUCLEOTIDE SEQUENCE [LARGE SCALE GENOMIC DNA]</scope>
    <source>
        <strain evidence="3">JWS20170419001</strain>
        <tissue evidence="3">Muscle</tissue>
    </source>
</reference>
<evidence type="ECO:0000313" key="4">
    <source>
        <dbReference type="Proteomes" id="UP000319801"/>
    </source>
</evidence>
<keyword evidence="1" id="KW-0812">Transmembrane</keyword>
<comment type="caution">
    <text evidence="3">The sequence shown here is derived from an EMBL/GenBank/DDBJ whole genome shotgun (WGS) entry which is preliminary data.</text>
</comment>
<evidence type="ECO:0000256" key="2">
    <source>
        <dbReference type="SAM" id="SignalP"/>
    </source>
</evidence>
<feature type="signal peptide" evidence="2">
    <location>
        <begin position="1"/>
        <end position="18"/>
    </location>
</feature>
<gene>
    <name evidence="3" type="ORF">Baya_4141</name>
</gene>
<protein>
    <submittedName>
        <fullName evidence="3">Leucine-rich repeat neuronal protein 4</fullName>
    </submittedName>
</protein>
<feature type="chain" id="PRO_5022238763" evidence="2">
    <location>
        <begin position="19"/>
        <end position="243"/>
    </location>
</feature>
<sequence>MQYFSVPLLALLVDCLLAVSVNPSRSPVTKTRIRYIEVVDDYDDEETQKPEPKQAGATTTLFTPRQCEYDPCVVPTVPCSVVAAQTKCYCPGISGPGELPAPPEIKGLRQGESGLVEVHWCAPQSTVTYYKVITEDGHEPQIFSNLTRTGLVQGVNVGSRVCVVAGNNVGFSSDSETSCAIFEHRKADRALQMSWVIAGGIGLLLLASVLAVVLLWRWKRNRKNSNVDGEGLGNPSYTTNEIL</sequence>
<feature type="transmembrane region" description="Helical" evidence="1">
    <location>
        <begin position="195"/>
        <end position="216"/>
    </location>
</feature>